<evidence type="ECO:0000313" key="3">
    <source>
        <dbReference type="Proteomes" id="UP000683520"/>
    </source>
</evidence>
<sequence>MLGDIGELLLPRKCAGCGVPGPLLCATCRMELAHPPQRVFPNTTPMVPVFALGAYAGAHRGVVLAMKERNHLAVRRHVGAVLNAGLDYLEARGDIAVGAVLVPAPTKVSSARARGGDPVEAICRATQRSVAPALLLDASAADQSNLDESSRRTNLSGAVRLAAIPAGPVVLIDDVVTTGATLQASVSVLLAHGVDVSACVTVCAA</sequence>
<dbReference type="CDD" id="cd06223">
    <property type="entry name" value="PRTases_typeI"/>
    <property type="match status" value="1"/>
</dbReference>
<gene>
    <name evidence="2" type="ORF">I6L55_07645</name>
</gene>
<dbReference type="InterPro" id="IPR029057">
    <property type="entry name" value="PRTase-like"/>
</dbReference>
<dbReference type="EMBL" id="CP077302">
    <property type="protein sequence ID" value="QXB17789.1"/>
    <property type="molecule type" value="Genomic_DNA"/>
</dbReference>
<dbReference type="PANTHER" id="PTHR47505:SF1">
    <property type="entry name" value="DNA UTILIZATION PROTEIN YHGH"/>
    <property type="match status" value="1"/>
</dbReference>
<protein>
    <submittedName>
        <fullName evidence="2">ComF family protein</fullName>
    </submittedName>
</protein>
<reference evidence="2 3" key="1">
    <citation type="submission" date="2021-06" db="EMBL/GenBank/DDBJ databases">
        <title>FDA dAtabase for Regulatory Grade micrObial Sequences (FDA-ARGOS): Supporting development and validation of Infectious Disease Dx tests.</title>
        <authorList>
            <person name="Sproer C."/>
            <person name="Gronow S."/>
            <person name="Severitt S."/>
            <person name="Schroder I."/>
            <person name="Tallon L."/>
            <person name="Sadzewicz L."/>
            <person name="Zhao X."/>
            <person name="Boylan J."/>
            <person name="Ott S."/>
            <person name="Bowen H."/>
            <person name="Vavikolanu K."/>
            <person name="Mehta A."/>
            <person name="Aluvathingal J."/>
            <person name="Nadendla S."/>
            <person name="Lowell S."/>
            <person name="Myers T."/>
            <person name="Yan Y."/>
        </authorList>
    </citation>
    <scope>NUCLEOTIDE SEQUENCE [LARGE SCALE GENOMIC DNA]</scope>
    <source>
        <strain evidence="2 3">FDAARGOS 1425</strain>
    </source>
</reference>
<organism evidence="2 3">
    <name type="scientific">Corynebacterium coyleae</name>
    <dbReference type="NCBI Taxonomy" id="53374"/>
    <lineage>
        <taxon>Bacteria</taxon>
        <taxon>Bacillati</taxon>
        <taxon>Actinomycetota</taxon>
        <taxon>Actinomycetes</taxon>
        <taxon>Mycobacteriales</taxon>
        <taxon>Corynebacteriaceae</taxon>
        <taxon>Corynebacterium</taxon>
    </lineage>
</organism>
<dbReference type="InterPro" id="IPR051910">
    <property type="entry name" value="ComF/GntX_DNA_util-trans"/>
</dbReference>
<evidence type="ECO:0000256" key="1">
    <source>
        <dbReference type="ARBA" id="ARBA00008007"/>
    </source>
</evidence>
<dbReference type="Gene3D" id="3.40.50.2020">
    <property type="match status" value="1"/>
</dbReference>
<dbReference type="Proteomes" id="UP000683520">
    <property type="component" value="Chromosome"/>
</dbReference>
<evidence type="ECO:0000313" key="2">
    <source>
        <dbReference type="EMBL" id="QXB17789.1"/>
    </source>
</evidence>
<keyword evidence="3" id="KW-1185">Reference proteome</keyword>
<comment type="similarity">
    <text evidence="1">Belongs to the ComF/GntX family.</text>
</comment>
<accession>A0ABX8KWV3</accession>
<dbReference type="PANTHER" id="PTHR47505">
    <property type="entry name" value="DNA UTILIZATION PROTEIN YHGH"/>
    <property type="match status" value="1"/>
</dbReference>
<proteinExistence type="inferred from homology"/>
<dbReference type="SUPFAM" id="SSF53271">
    <property type="entry name" value="PRTase-like"/>
    <property type="match status" value="1"/>
</dbReference>
<dbReference type="InterPro" id="IPR000836">
    <property type="entry name" value="PRTase_dom"/>
</dbReference>
<dbReference type="RefSeq" id="WP_208856582.1">
    <property type="nucleotide sequence ID" value="NZ_CP047198.1"/>
</dbReference>
<dbReference type="GeneID" id="92750050"/>
<name>A0ABX8KWV3_9CORY</name>